<keyword evidence="2 5" id="KW-0057">Aromatic amino acid biosynthesis</keyword>
<dbReference type="SUPFAM" id="SSF51569">
    <property type="entry name" value="Aldolase"/>
    <property type="match status" value="1"/>
</dbReference>
<dbReference type="Proteomes" id="UP000288388">
    <property type="component" value="Unassembled WGS sequence"/>
</dbReference>
<comment type="subunit">
    <text evidence="5">Homodimer.</text>
</comment>
<dbReference type="NCBIfam" id="TIGR01093">
    <property type="entry name" value="aroD"/>
    <property type="match status" value="1"/>
</dbReference>
<sequence length="248" mass="27432">MKTVTIDTVTLGEGKPKIIVPLVGRTKEEIIQEAEFVATVDCDIVEWRIDFYEDILDFSAAAQFSKQVKKILNKPLLVTFRTKQEGGELALSDEKYFEMYRVLLNEGSFDLLDVELFMPAVGVGQTIELAHEKNKKIIMCNHDFDKTPAKEVIIERLCKMQELGADICKIAVMPQTTADVITLLDATQEMYHKHADRPLITMSMGSLGVVSRVSGATFGSSATFGAAKKASAPGQVSVDELRSILEVL</sequence>
<dbReference type="PROSITE" id="PS01028">
    <property type="entry name" value="DEHYDROQUINASE_I"/>
    <property type="match status" value="1"/>
</dbReference>
<evidence type="ECO:0000256" key="5">
    <source>
        <dbReference type="HAMAP-Rule" id="MF_00214"/>
    </source>
</evidence>
<evidence type="ECO:0000313" key="6">
    <source>
        <dbReference type="EMBL" id="RVU96119.1"/>
    </source>
</evidence>
<gene>
    <name evidence="5" type="primary">aroD</name>
    <name evidence="7" type="ORF">AUF17_03600</name>
    <name evidence="6" type="ORF">EK398_15410</name>
</gene>
<dbReference type="InterPro" id="IPR018508">
    <property type="entry name" value="3-dehydroquinate_DH_AS"/>
</dbReference>
<evidence type="ECO:0000256" key="2">
    <source>
        <dbReference type="ARBA" id="ARBA00023141"/>
    </source>
</evidence>
<feature type="binding site" evidence="5">
    <location>
        <position position="231"/>
    </location>
    <ligand>
        <name>3-dehydroquinate</name>
        <dbReference type="ChEBI" id="CHEBI:32364"/>
    </ligand>
</feature>
<dbReference type="AlphaFoldDB" id="A0A437UR74"/>
<feature type="binding site" evidence="5">
    <location>
        <position position="212"/>
    </location>
    <ligand>
        <name>3-dehydroquinate</name>
        <dbReference type="ChEBI" id="CHEBI:32364"/>
    </ligand>
</feature>
<dbReference type="GO" id="GO:0009423">
    <property type="term" value="P:chorismate biosynthetic process"/>
    <property type="evidence" value="ECO:0007669"/>
    <property type="project" value="UniProtKB-UniRule"/>
</dbReference>
<evidence type="ECO:0000313" key="7">
    <source>
        <dbReference type="EMBL" id="TRZ33208.1"/>
    </source>
</evidence>
<name>A0A437UR74_ENTAV</name>
<feature type="active site" description="Proton donor/acceptor" evidence="5">
    <location>
        <position position="142"/>
    </location>
</feature>
<dbReference type="GO" id="GO:0046279">
    <property type="term" value="P:3,4-dihydroxybenzoate biosynthetic process"/>
    <property type="evidence" value="ECO:0007669"/>
    <property type="project" value="TreeGrafter"/>
</dbReference>
<dbReference type="EC" id="4.2.1.10" evidence="5"/>
<dbReference type="HAMAP" id="MF_00214">
    <property type="entry name" value="AroD"/>
    <property type="match status" value="1"/>
</dbReference>
<dbReference type="GO" id="GO:0003855">
    <property type="term" value="F:3-dehydroquinate dehydratase activity"/>
    <property type="evidence" value="ECO:0007669"/>
    <property type="project" value="UniProtKB-UniRule"/>
</dbReference>
<dbReference type="EMBL" id="RYZS01000001">
    <property type="protein sequence ID" value="RVU96119.1"/>
    <property type="molecule type" value="Genomic_DNA"/>
</dbReference>
<dbReference type="CDD" id="cd00502">
    <property type="entry name" value="DHQase_I"/>
    <property type="match status" value="1"/>
</dbReference>
<dbReference type="PANTHER" id="PTHR43699:SF1">
    <property type="entry name" value="3-DEHYDROQUINATE DEHYDRATASE"/>
    <property type="match status" value="1"/>
</dbReference>
<feature type="binding site" evidence="5">
    <location>
        <begin position="46"/>
        <end position="48"/>
    </location>
    <ligand>
        <name>3-dehydroquinate</name>
        <dbReference type="ChEBI" id="CHEBI:32364"/>
    </ligand>
</feature>
<dbReference type="Gene3D" id="3.20.20.70">
    <property type="entry name" value="Aldolase class I"/>
    <property type="match status" value="1"/>
</dbReference>
<dbReference type="RefSeq" id="WP_016181396.1">
    <property type="nucleotide sequence ID" value="NZ_CAAKOC010000101.1"/>
</dbReference>
<proteinExistence type="inferred from homology"/>
<dbReference type="Pfam" id="PF01487">
    <property type="entry name" value="DHquinase_I"/>
    <property type="match status" value="1"/>
</dbReference>
<dbReference type="UniPathway" id="UPA00053">
    <property type="reaction ID" value="UER00086"/>
</dbReference>
<comment type="catalytic activity">
    <reaction evidence="1 5">
        <text>3-dehydroquinate = 3-dehydroshikimate + H2O</text>
        <dbReference type="Rhea" id="RHEA:21096"/>
        <dbReference type="ChEBI" id="CHEBI:15377"/>
        <dbReference type="ChEBI" id="CHEBI:16630"/>
        <dbReference type="ChEBI" id="CHEBI:32364"/>
        <dbReference type="EC" id="4.2.1.10"/>
    </reaction>
</comment>
<dbReference type="PANTHER" id="PTHR43699">
    <property type="entry name" value="3-DEHYDROQUINATE DEHYDRATASE"/>
    <property type="match status" value="1"/>
</dbReference>
<dbReference type="InterPro" id="IPR013785">
    <property type="entry name" value="Aldolase_TIM"/>
</dbReference>
<comment type="pathway">
    <text evidence="5">Metabolic intermediate biosynthesis; chorismate biosynthesis; chorismate from D-erythrose 4-phosphate and phosphoenolpyruvate: step 3/7.</text>
</comment>
<organism evidence="6 8">
    <name type="scientific">Enterococcus avium</name>
    <name type="common">Streptococcus avium</name>
    <dbReference type="NCBI Taxonomy" id="33945"/>
    <lineage>
        <taxon>Bacteria</taxon>
        <taxon>Bacillati</taxon>
        <taxon>Bacillota</taxon>
        <taxon>Bacilli</taxon>
        <taxon>Lactobacillales</taxon>
        <taxon>Enterococcaceae</taxon>
        <taxon>Enterococcus</taxon>
    </lineage>
</organism>
<dbReference type="EMBL" id="PDXQ01000001">
    <property type="protein sequence ID" value="TRZ33208.1"/>
    <property type="molecule type" value="Genomic_DNA"/>
</dbReference>
<dbReference type="GeneID" id="69568767"/>
<evidence type="ECO:0000313" key="9">
    <source>
        <dbReference type="Proteomes" id="UP000316316"/>
    </source>
</evidence>
<evidence type="ECO:0000313" key="8">
    <source>
        <dbReference type="Proteomes" id="UP000288388"/>
    </source>
</evidence>
<accession>A0A437UR74</accession>
<dbReference type="InterPro" id="IPR050146">
    <property type="entry name" value="Type-I_3-dehydroquinase"/>
</dbReference>
<evidence type="ECO:0000256" key="3">
    <source>
        <dbReference type="ARBA" id="ARBA00023239"/>
    </source>
</evidence>
<reference evidence="6 8" key="2">
    <citation type="submission" date="2018-12" db="EMBL/GenBank/DDBJ databases">
        <title>A novel vanA-carrying plasmid in a clinical isolate of Enterococcus avium.</title>
        <authorList>
            <person name="Bernasconi O.J."/>
            <person name="Luzzaro F."/>
            <person name="Endimiani A."/>
        </authorList>
    </citation>
    <scope>NUCLEOTIDE SEQUENCE [LARGE SCALE GENOMIC DNA]</scope>
    <source>
        <strain evidence="6 8">LC0559/18</strain>
    </source>
</reference>
<keyword evidence="4 5" id="KW-0704">Schiff base</keyword>
<keyword evidence="3 5" id="KW-0456">Lyase</keyword>
<comment type="similarity">
    <text evidence="5">Belongs to the type-I 3-dehydroquinase family.</text>
</comment>
<dbReference type="InterPro" id="IPR001381">
    <property type="entry name" value="DHquinase_I"/>
</dbReference>
<dbReference type="Proteomes" id="UP000316316">
    <property type="component" value="Unassembled WGS sequence"/>
</dbReference>
<dbReference type="GO" id="GO:0008652">
    <property type="term" value="P:amino acid biosynthetic process"/>
    <property type="evidence" value="ECO:0007669"/>
    <property type="project" value="UniProtKB-KW"/>
</dbReference>
<feature type="active site" description="Schiff-base intermediate with substrate" evidence="5">
    <location>
        <position position="169"/>
    </location>
</feature>
<comment type="caution">
    <text evidence="6">The sequence shown here is derived from an EMBL/GenBank/DDBJ whole genome shotgun (WGS) entry which is preliminary data.</text>
</comment>
<evidence type="ECO:0000256" key="1">
    <source>
        <dbReference type="ARBA" id="ARBA00001864"/>
    </source>
</evidence>
<dbReference type="FunFam" id="3.20.20.70:FF:000047">
    <property type="entry name" value="3-dehydroquinate dehydratase"/>
    <property type="match status" value="1"/>
</dbReference>
<reference evidence="7 9" key="1">
    <citation type="submission" date="2017-10" db="EMBL/GenBank/DDBJ databases">
        <title>FDA dAtabase for Regulatory Grade micrObial Sequences (FDA-ARGOS): Supporting development and validation of Infectious Disease Dx tests.</title>
        <authorList>
            <person name="Campos J."/>
            <person name="Goldberg B."/>
            <person name="Tallon L.J."/>
            <person name="Sadzewicz L."/>
            <person name="Sengamalay N."/>
            <person name="Ott S."/>
            <person name="Godinez A."/>
            <person name="Nagaraj S."/>
            <person name="Vyas G."/>
            <person name="Aluvathingal J."/>
            <person name="Nadendla S."/>
            <person name="Geyer C."/>
            <person name="Nandy P."/>
            <person name="Hobson J."/>
            <person name="Sichtig H."/>
        </authorList>
    </citation>
    <scope>NUCLEOTIDE SEQUENCE [LARGE SCALE GENOMIC DNA]</scope>
    <source>
        <strain evidence="7 9">FDAARGOS_185</strain>
    </source>
</reference>
<comment type="caution">
    <text evidence="5">Lacks conserved residue(s) required for the propagation of feature annotation.</text>
</comment>
<keyword evidence="5" id="KW-0028">Amino-acid biosynthesis</keyword>
<feature type="binding site" evidence="5">
    <location>
        <position position="235"/>
    </location>
    <ligand>
        <name>3-dehydroquinate</name>
        <dbReference type="ChEBI" id="CHEBI:32364"/>
    </ligand>
</feature>
<comment type="function">
    <text evidence="5">Involved in the third step of the chorismate pathway, which leads to the biosynthesis of aromatic amino acids. Catalyzes the cis-dehydration of 3-dehydroquinate (DHQ) and introduces the first double bond of the aromatic ring to yield 3-dehydroshikimate.</text>
</comment>
<protein>
    <recommendedName>
        <fullName evidence="5">3-dehydroquinate dehydratase</fullName>
        <shortName evidence="5">3-dehydroquinase</shortName>
        <ecNumber evidence="5">4.2.1.10</ecNumber>
    </recommendedName>
    <alternativeName>
        <fullName evidence="5">Type I DHQase</fullName>
    </alternativeName>
    <alternativeName>
        <fullName evidence="5">Type I dehydroquinase</fullName>
        <shortName evidence="5">DHQ1</shortName>
    </alternativeName>
</protein>
<feature type="binding site" evidence="5">
    <location>
        <position position="81"/>
    </location>
    <ligand>
        <name>3-dehydroquinate</name>
        <dbReference type="ChEBI" id="CHEBI:32364"/>
    </ligand>
</feature>
<dbReference type="GO" id="GO:0009073">
    <property type="term" value="P:aromatic amino acid family biosynthetic process"/>
    <property type="evidence" value="ECO:0007669"/>
    <property type="project" value="UniProtKB-KW"/>
</dbReference>
<evidence type="ECO:0000256" key="4">
    <source>
        <dbReference type="ARBA" id="ARBA00023270"/>
    </source>
</evidence>